<dbReference type="GO" id="GO:0030837">
    <property type="term" value="P:negative regulation of actin filament polymerization"/>
    <property type="evidence" value="ECO:0007669"/>
    <property type="project" value="InterPro"/>
</dbReference>
<dbReference type="PROSITE" id="PS50088">
    <property type="entry name" value="ANK_REPEAT"/>
    <property type="match status" value="2"/>
</dbReference>
<dbReference type="GO" id="GO:0005737">
    <property type="term" value="C:cytoplasm"/>
    <property type="evidence" value="ECO:0007669"/>
    <property type="project" value="TreeGrafter"/>
</dbReference>
<feature type="repeat" description="ANK" evidence="1">
    <location>
        <begin position="896"/>
        <end position="920"/>
    </location>
</feature>
<accession>C1LDV1</accession>
<name>C1LDV1_SCHJA</name>
<dbReference type="PANTHER" id="PTHR24168:SF21">
    <property type="entry name" value="KANK, ISOFORM D"/>
    <property type="match status" value="1"/>
</dbReference>
<sequence>MEVPERHFDWDYMYPDVSPVSSNPSYVAFKAHQSLDNNLGVYTFPEFRNEDKDEFFIYGTCVSVRGEQTESRPEYIDETTNDVPAHPESASTNVEKSYESKINELHKQIKNLEEEANQVPILQDNLRYLYEENVRLHQRNEIKESHQIQNGGQIDSTDDEVEEIVEEEVRTYKKAPKTDLVASELSNTNHFIDLNNKGINKSQFPSEYWSRLESYFYKRFLSERPISSNIGIQPSEASKRTAATMASPVNSSRFRCVGVSVCPSAHEVGVFCSKPETREFGCLFHETESMTDEWLNRVFPEIEDKYKKIVQRVIRSFYENRSEFVSTLLSIIKKTVCHVGIQSQIISQPRGCSPIRKESEKIVLNPNLVNQSPLSQVSEFVQALPVLSSRSTMTKRYSGVNVGCLTESPVLRSQGTSAKTDLRSFTTCGVQYENSVELVHRGCDAICPELRRIGSSTQTPLEWSETVTVVSSHQKDNVKSYRSTEFFEKTENFSSIPETDGLNSSVGITRQSGDISPKLSQTMTLSPKSPLVTSTQSESYTVSTERRMVDELSQRYMVLDKVNLDELSSCGQNAFQEVASKSVDLGSTHIVKEFQPTVEVFHHIGDETEEVDPSTFPREVLSPFTVNSPGIPLSTDSINFKSDSLARHDSGLSNPTASDPPTSPPVIIPVIHGQTAKLPESVQKPPFPIVHTLVTPKPTSVSWIPVRNYRFILSNEAKKACESLIGYYQAERTVGRAEEMKDKFLTVVKIWFELAASSQADLLSIEDFIAILHDYSPSLLRDVIQSVDENDSTCLHYSVGHGAWQVVNLILDTGHAHPNHCNQSGFSPIMIATLSNVNDSSALKTLSRLFTMGDVNLSTNTPARQSPLMLAALHGALDICSLLIAHGANINAQDASGNTALMYAIEQGHVHVIKCILGYGDLDLTLVDNNGKNALAVAKSKGDSEVLNLIQSAYSSTKGTSSTSEISLGIRYPTERRNTHRRLLELYGLHHMSTNKPVKLCL</sequence>
<evidence type="ECO:0000313" key="3">
    <source>
        <dbReference type="EMBL" id="CAX72879.1"/>
    </source>
</evidence>
<dbReference type="EMBL" id="FN317148">
    <property type="protein sequence ID" value="CAX72879.1"/>
    <property type="molecule type" value="mRNA"/>
</dbReference>
<dbReference type="AlphaFoldDB" id="C1LDV1"/>
<feature type="region of interest" description="Disordered" evidence="2">
    <location>
        <begin position="644"/>
        <end position="664"/>
    </location>
</feature>
<proteinExistence type="evidence at transcript level"/>
<dbReference type="InterPro" id="IPR002110">
    <property type="entry name" value="Ankyrin_rpt"/>
</dbReference>
<dbReference type="GO" id="GO:0005856">
    <property type="term" value="C:cytoskeleton"/>
    <property type="evidence" value="ECO:0007669"/>
    <property type="project" value="TreeGrafter"/>
</dbReference>
<reference evidence="3" key="1">
    <citation type="journal article" date="2009" name="Nature">
        <title>The Schistosoma japonicum genome reveals features of host-parasite interplay.</title>
        <authorList>
            <person name="Liu F."/>
            <person name="Zhou Y."/>
            <person name="Wang Z.Q."/>
            <person name="Lu G."/>
            <person name="Zheng H."/>
            <person name="Brindley P.J."/>
            <person name="McManus D.P."/>
            <person name="Blair D."/>
            <person name="Zhang Q.H."/>
            <person name="Zhong Y."/>
            <person name="Wang S."/>
            <person name="Han Z.G."/>
            <person name="Chen Z."/>
        </authorList>
    </citation>
    <scope>NUCLEOTIDE SEQUENCE</scope>
    <source>
        <strain evidence="3">Anhui</strain>
    </source>
</reference>
<dbReference type="InterPro" id="IPR036770">
    <property type="entry name" value="Ankyrin_rpt-contain_sf"/>
</dbReference>
<dbReference type="SUPFAM" id="SSF48403">
    <property type="entry name" value="Ankyrin repeat"/>
    <property type="match status" value="1"/>
</dbReference>
<dbReference type="PANTHER" id="PTHR24168">
    <property type="entry name" value="KN MOTIF AND ANKYRIN REPEAT DOMAIN-CONTAINING"/>
    <property type="match status" value="1"/>
</dbReference>
<dbReference type="SMART" id="SM00248">
    <property type="entry name" value="ANK"/>
    <property type="match status" value="5"/>
</dbReference>
<protein>
    <submittedName>
        <fullName evidence="3">Ankyrin repeat domain-containing protein 15 (Kidney ankyrin repeat-containing protein)</fullName>
    </submittedName>
</protein>
<keyword evidence="1" id="KW-0040">ANK repeat</keyword>
<organism evidence="3">
    <name type="scientific">Schistosoma japonicum</name>
    <name type="common">Blood fluke</name>
    <dbReference type="NCBI Taxonomy" id="6182"/>
    <lineage>
        <taxon>Eukaryota</taxon>
        <taxon>Metazoa</taxon>
        <taxon>Spiralia</taxon>
        <taxon>Lophotrochozoa</taxon>
        <taxon>Platyhelminthes</taxon>
        <taxon>Trematoda</taxon>
        <taxon>Digenea</taxon>
        <taxon>Strigeidida</taxon>
        <taxon>Schistosomatoidea</taxon>
        <taxon>Schistosomatidae</taxon>
        <taxon>Schistosoma</taxon>
    </lineage>
</organism>
<feature type="compositionally biased region" description="Polar residues" evidence="2">
    <location>
        <begin position="651"/>
        <end position="660"/>
    </location>
</feature>
<feature type="repeat" description="ANK" evidence="1">
    <location>
        <begin position="863"/>
        <end position="895"/>
    </location>
</feature>
<evidence type="ECO:0000256" key="1">
    <source>
        <dbReference type="PROSITE-ProRule" id="PRU00023"/>
    </source>
</evidence>
<dbReference type="Pfam" id="PF12796">
    <property type="entry name" value="Ank_2"/>
    <property type="match status" value="1"/>
</dbReference>
<evidence type="ECO:0000256" key="2">
    <source>
        <dbReference type="SAM" id="MobiDB-lite"/>
    </source>
</evidence>
<dbReference type="InterPro" id="IPR047184">
    <property type="entry name" value="KANK1-4"/>
</dbReference>
<dbReference type="Gene3D" id="1.25.40.20">
    <property type="entry name" value="Ankyrin repeat-containing domain"/>
    <property type="match status" value="1"/>
</dbReference>
<dbReference type="PROSITE" id="PS50297">
    <property type="entry name" value="ANK_REP_REGION"/>
    <property type="match status" value="2"/>
</dbReference>
<reference evidence="3" key="2">
    <citation type="submission" date="2009-03" db="EMBL/GenBank/DDBJ databases">
        <authorList>
            <person name="Gang L."/>
        </authorList>
    </citation>
    <scope>NUCLEOTIDE SEQUENCE</scope>
    <source>
        <strain evidence="3">Anhui</strain>
    </source>
</reference>